<dbReference type="NCBIfam" id="NF010068">
    <property type="entry name" value="PRK13548.1"/>
    <property type="match status" value="1"/>
</dbReference>
<proteinExistence type="predicted"/>
<evidence type="ECO:0000259" key="6">
    <source>
        <dbReference type="PROSITE" id="PS50893"/>
    </source>
</evidence>
<dbReference type="RefSeq" id="WP_272136891.1">
    <property type="nucleotide sequence ID" value="NZ_JAQLOI010000001.1"/>
</dbReference>
<evidence type="ECO:0000313" key="8">
    <source>
        <dbReference type="Proteomes" id="UP001210678"/>
    </source>
</evidence>
<evidence type="ECO:0000256" key="1">
    <source>
        <dbReference type="ARBA" id="ARBA00022448"/>
    </source>
</evidence>
<evidence type="ECO:0000256" key="2">
    <source>
        <dbReference type="ARBA" id="ARBA00022741"/>
    </source>
</evidence>
<dbReference type="Proteomes" id="UP001210678">
    <property type="component" value="Unassembled WGS sequence"/>
</dbReference>
<evidence type="ECO:0000313" key="7">
    <source>
        <dbReference type="EMBL" id="MDB1124425.1"/>
    </source>
</evidence>
<dbReference type="InterPro" id="IPR027417">
    <property type="entry name" value="P-loop_NTPase"/>
</dbReference>
<evidence type="ECO:0000256" key="5">
    <source>
        <dbReference type="ARBA" id="ARBA00037066"/>
    </source>
</evidence>
<dbReference type="PANTHER" id="PTHR42794:SF1">
    <property type="entry name" value="HEMIN IMPORT ATP-BINDING PROTEIN HMUV"/>
    <property type="match status" value="1"/>
</dbReference>
<evidence type="ECO:0000256" key="4">
    <source>
        <dbReference type="ARBA" id="ARBA00022967"/>
    </source>
</evidence>
<dbReference type="GO" id="GO:0005524">
    <property type="term" value="F:ATP binding"/>
    <property type="evidence" value="ECO:0007669"/>
    <property type="project" value="UniProtKB-KW"/>
</dbReference>
<name>A0ABT4YSQ8_9VIBR</name>
<organism evidence="7 8">
    <name type="scientific">Vibrio algarum</name>
    <dbReference type="NCBI Taxonomy" id="3020714"/>
    <lineage>
        <taxon>Bacteria</taxon>
        <taxon>Pseudomonadati</taxon>
        <taxon>Pseudomonadota</taxon>
        <taxon>Gammaproteobacteria</taxon>
        <taxon>Vibrionales</taxon>
        <taxon>Vibrionaceae</taxon>
        <taxon>Vibrio</taxon>
    </lineage>
</organism>
<protein>
    <submittedName>
        <fullName evidence="7">Heme ABC transporter ATP-binding protein</fullName>
    </submittedName>
</protein>
<dbReference type="PANTHER" id="PTHR42794">
    <property type="entry name" value="HEMIN IMPORT ATP-BINDING PROTEIN HMUV"/>
    <property type="match status" value="1"/>
</dbReference>
<dbReference type="Pfam" id="PF00005">
    <property type="entry name" value="ABC_tran"/>
    <property type="match status" value="1"/>
</dbReference>
<dbReference type="CDD" id="cd03214">
    <property type="entry name" value="ABC_Iron-Siderophores_B12_Hemin"/>
    <property type="match status" value="1"/>
</dbReference>
<keyword evidence="8" id="KW-1185">Reference proteome</keyword>
<dbReference type="InterPro" id="IPR003439">
    <property type="entry name" value="ABC_transporter-like_ATP-bd"/>
</dbReference>
<dbReference type="PROSITE" id="PS50893">
    <property type="entry name" value="ABC_TRANSPORTER_2"/>
    <property type="match status" value="1"/>
</dbReference>
<accession>A0ABT4YSQ8</accession>
<dbReference type="SMART" id="SM00382">
    <property type="entry name" value="AAA"/>
    <property type="match status" value="1"/>
</dbReference>
<keyword evidence="3 7" id="KW-0067">ATP-binding</keyword>
<reference evidence="7 8" key="1">
    <citation type="submission" date="2023-01" db="EMBL/GenBank/DDBJ databases">
        <title>Vibrio sp. KJ40-1 sp.nov, isolated from marine algae.</title>
        <authorList>
            <person name="Butt M."/>
            <person name="Kim J.M.J."/>
            <person name="Jeon C.O.C."/>
        </authorList>
    </citation>
    <scope>NUCLEOTIDE SEQUENCE [LARGE SCALE GENOMIC DNA]</scope>
    <source>
        <strain evidence="7 8">KJ40-1</strain>
    </source>
</reference>
<sequence>MTSAVSLKNLHLKLGGKTILDNISVDFHASELTILLGPNGTGKSSLLKLITKEWPHNGMVRYFNTDSDNWKPSTLAKHMGVLPQSSTLSFNFSVREVIELGGLTLRASQKEIASIAEEYMRQTDVIHLAGRLYPSLSGGEKQRVHLARVLTQLAQSEDKKVLLLDEPTSALDLSHQHKTLQLAKALTEQGASVITVIHDLNLAAQYADRILILNEGKLVADGTPWDTLTKENIADVYHWPVQVVPHPERGHPIILT</sequence>
<dbReference type="InterPro" id="IPR003593">
    <property type="entry name" value="AAA+_ATPase"/>
</dbReference>
<comment type="function">
    <text evidence="5">Part of the ABC transporter complex HmuTUV involved in hemin import. Responsible for energy coupling to the transport system.</text>
</comment>
<evidence type="ECO:0000256" key="3">
    <source>
        <dbReference type="ARBA" id="ARBA00022840"/>
    </source>
</evidence>
<keyword evidence="1" id="KW-0813">Transport</keyword>
<keyword evidence="4" id="KW-1278">Translocase</keyword>
<comment type="caution">
    <text evidence="7">The sequence shown here is derived from an EMBL/GenBank/DDBJ whole genome shotgun (WGS) entry which is preliminary data.</text>
</comment>
<dbReference type="Gene3D" id="3.40.50.300">
    <property type="entry name" value="P-loop containing nucleotide triphosphate hydrolases"/>
    <property type="match status" value="1"/>
</dbReference>
<keyword evidence="2" id="KW-0547">Nucleotide-binding</keyword>
<dbReference type="EMBL" id="JAQLOI010000001">
    <property type="protein sequence ID" value="MDB1124425.1"/>
    <property type="molecule type" value="Genomic_DNA"/>
</dbReference>
<feature type="domain" description="ABC transporter" evidence="6">
    <location>
        <begin position="5"/>
        <end position="240"/>
    </location>
</feature>
<dbReference type="SUPFAM" id="SSF52540">
    <property type="entry name" value="P-loop containing nucleoside triphosphate hydrolases"/>
    <property type="match status" value="1"/>
</dbReference>
<gene>
    <name evidence="7" type="ORF">PGX00_12480</name>
</gene>